<evidence type="ECO:0000256" key="1">
    <source>
        <dbReference type="SAM" id="Phobius"/>
    </source>
</evidence>
<feature type="transmembrane region" description="Helical" evidence="1">
    <location>
        <begin position="310"/>
        <end position="330"/>
    </location>
</feature>
<dbReference type="NCBIfam" id="TIGR04174">
    <property type="entry name" value="IPTL_CTERM"/>
    <property type="match status" value="1"/>
</dbReference>
<name>A0AAW9RKY6_9GAMM</name>
<evidence type="ECO:0000259" key="3">
    <source>
        <dbReference type="Pfam" id="PF18203"/>
    </source>
</evidence>
<feature type="chain" id="PRO_5043578246" evidence="2">
    <location>
        <begin position="22"/>
        <end position="334"/>
    </location>
</feature>
<feature type="domain" description="IPTL-CTERM protein sorting" evidence="3">
    <location>
        <begin position="307"/>
        <end position="332"/>
    </location>
</feature>
<dbReference type="EMBL" id="JAZHOG010000010">
    <property type="protein sequence ID" value="MEJ8568910.1"/>
    <property type="molecule type" value="Genomic_DNA"/>
</dbReference>
<accession>A0AAW9RKY6</accession>
<keyword evidence="1" id="KW-0472">Membrane</keyword>
<evidence type="ECO:0000313" key="4">
    <source>
        <dbReference type="EMBL" id="MEJ8568910.1"/>
    </source>
</evidence>
<keyword evidence="1" id="KW-0812">Transmembrane</keyword>
<evidence type="ECO:0000313" key="5">
    <source>
        <dbReference type="Proteomes" id="UP001359886"/>
    </source>
</evidence>
<feature type="signal peptide" evidence="2">
    <location>
        <begin position="1"/>
        <end position="21"/>
    </location>
</feature>
<keyword evidence="1" id="KW-1133">Transmembrane helix</keyword>
<protein>
    <submittedName>
        <fullName evidence="4">IPTL-CTERM sorting domain-containing protein</fullName>
    </submittedName>
</protein>
<dbReference type="Proteomes" id="UP001359886">
    <property type="component" value="Unassembled WGS sequence"/>
</dbReference>
<gene>
    <name evidence="4" type="ORF">V3330_14850</name>
</gene>
<keyword evidence="5" id="KW-1185">Reference proteome</keyword>
<sequence>MLNRILLAAFVLCALPGSLWAQEPEPGDTRVTFTVQKLFMDGNDDTDVELNISCNTGIPLDQSKTATLVPGPLGSPATYEVEFVVEQYDQGELDCTIAETPVPGYLASYNCDVAVSGSCDVGDPSGINYDSFYEGPCVFEDIDNANGSQSPWENLCVIRNYPAPADIEITKDWIIEGSDTSQDVSTDYRLTLWCDAEIIGGINLFEVMQAGGSDNIIIGPPGCGFLVKGGESNQLIPIYDWCLSFNGEGDDVFNAEVIPEYPDSNCYVVETVYDSAVEVDNGCGSLTVAAGGSASCTITNTVFFEGIPTLSQYGLAILAMLMLGVGFVGFRRFA</sequence>
<dbReference type="InterPro" id="IPR026442">
    <property type="entry name" value="IPTL_CTERM"/>
</dbReference>
<reference evidence="4 5" key="1">
    <citation type="submission" date="2024-02" db="EMBL/GenBank/DDBJ databases">
        <title>A novel Wenzhouxiangellaceae bacterium, isolated from coastal sediments.</title>
        <authorList>
            <person name="Du Z.-J."/>
            <person name="Ye Y.-Q."/>
            <person name="Zhang X.-Y."/>
        </authorList>
    </citation>
    <scope>NUCLEOTIDE SEQUENCE [LARGE SCALE GENOMIC DNA]</scope>
    <source>
        <strain evidence="4 5">CH-27</strain>
    </source>
</reference>
<dbReference type="AlphaFoldDB" id="A0AAW9RKY6"/>
<dbReference type="RefSeq" id="WP_354696230.1">
    <property type="nucleotide sequence ID" value="NZ_JAZHOG010000010.1"/>
</dbReference>
<evidence type="ECO:0000256" key="2">
    <source>
        <dbReference type="SAM" id="SignalP"/>
    </source>
</evidence>
<comment type="caution">
    <text evidence="4">The sequence shown here is derived from an EMBL/GenBank/DDBJ whole genome shotgun (WGS) entry which is preliminary data.</text>
</comment>
<dbReference type="Pfam" id="PF18203">
    <property type="entry name" value="IPTL-CTERM"/>
    <property type="match status" value="1"/>
</dbReference>
<keyword evidence="2" id="KW-0732">Signal</keyword>
<organism evidence="4 5">
    <name type="scientific">Elongatibacter sediminis</name>
    <dbReference type="NCBI Taxonomy" id="3119006"/>
    <lineage>
        <taxon>Bacteria</taxon>
        <taxon>Pseudomonadati</taxon>
        <taxon>Pseudomonadota</taxon>
        <taxon>Gammaproteobacteria</taxon>
        <taxon>Chromatiales</taxon>
        <taxon>Wenzhouxiangellaceae</taxon>
        <taxon>Elongatibacter</taxon>
    </lineage>
</organism>
<proteinExistence type="predicted"/>